<dbReference type="GO" id="GO:0003677">
    <property type="term" value="F:DNA binding"/>
    <property type="evidence" value="ECO:0007669"/>
    <property type="project" value="UniProtKB-KW"/>
</dbReference>
<evidence type="ECO:0000256" key="1">
    <source>
        <dbReference type="ARBA" id="ARBA00023015"/>
    </source>
</evidence>
<dbReference type="Pfam" id="PF01638">
    <property type="entry name" value="HxlR"/>
    <property type="match status" value="1"/>
</dbReference>
<feature type="domain" description="HTH hxlR-type" evidence="4">
    <location>
        <begin position="3"/>
        <end position="108"/>
    </location>
</feature>
<dbReference type="EMBL" id="OKRC01000005">
    <property type="protein sequence ID" value="SPE21235.1"/>
    <property type="molecule type" value="Genomic_DNA"/>
</dbReference>
<reference evidence="6" key="2">
    <citation type="submission" date="2023-04" db="EMBL/GenBank/DDBJ databases">
        <title>Novel strain of Lactilactobacillus sakei and use thereof.</title>
        <authorList>
            <person name="Kim S.Y."/>
        </authorList>
    </citation>
    <scope>NUCLEOTIDE SEQUENCE</scope>
    <source>
        <strain evidence="6">HUP1</strain>
    </source>
</reference>
<dbReference type="RefSeq" id="WP_025016307.1">
    <property type="nucleotide sequence ID" value="NZ_AP017931.1"/>
</dbReference>
<dbReference type="PANTHER" id="PTHR33204:SF29">
    <property type="entry name" value="TRANSCRIPTIONAL REGULATOR"/>
    <property type="match status" value="1"/>
</dbReference>
<dbReference type="Proteomes" id="UP000239650">
    <property type="component" value="Unassembled WGS sequence"/>
</dbReference>
<keyword evidence="2" id="KW-0238">DNA-binding</keyword>
<evidence type="ECO:0000313" key="6">
    <source>
        <dbReference type="EMBL" id="WGI19726.1"/>
    </source>
</evidence>
<dbReference type="PROSITE" id="PS51118">
    <property type="entry name" value="HTH_HXLR"/>
    <property type="match status" value="1"/>
</dbReference>
<dbReference type="InterPro" id="IPR002577">
    <property type="entry name" value="HTH_HxlR"/>
</dbReference>
<gene>
    <name evidence="5" type="primary">ytcD_2</name>
    <name evidence="5" type="ORF">LAS9267_01227</name>
    <name evidence="6" type="ORF">QBD03_03180</name>
</gene>
<protein>
    <submittedName>
        <fullName evidence="5">HTH-type transcriptional regulator YtcD</fullName>
    </submittedName>
    <submittedName>
        <fullName evidence="6">Helix-turn-helix domain-containing protein</fullName>
    </submittedName>
</protein>
<evidence type="ECO:0000256" key="2">
    <source>
        <dbReference type="ARBA" id="ARBA00023125"/>
    </source>
</evidence>
<proteinExistence type="predicted"/>
<dbReference type="Gene3D" id="1.10.10.10">
    <property type="entry name" value="Winged helix-like DNA-binding domain superfamily/Winged helix DNA-binding domain"/>
    <property type="match status" value="1"/>
</dbReference>
<accession>A0A094Y280</accession>
<sequence>MNEPQNHYTNGVLMTLAVMGTKWKPLILCHLVDGPQRPADLKRAVQGISSKVLTDQLRELERDGIITRTIFNEVPPHVEYAISEYGQSLVPILGVMANWGEARIDFLKQSGVAVDLTYTDHEKYEL</sequence>
<dbReference type="SUPFAM" id="SSF46785">
    <property type="entry name" value="Winged helix' DNA-binding domain"/>
    <property type="match status" value="1"/>
</dbReference>
<keyword evidence="3" id="KW-0804">Transcription</keyword>
<name>A0A094Y280_LATSK</name>
<keyword evidence="1" id="KW-0805">Transcription regulation</keyword>
<dbReference type="InterPro" id="IPR036388">
    <property type="entry name" value="WH-like_DNA-bd_sf"/>
</dbReference>
<evidence type="ECO:0000256" key="3">
    <source>
        <dbReference type="ARBA" id="ARBA00023163"/>
    </source>
</evidence>
<reference evidence="5 7" key="1">
    <citation type="submission" date="2018-02" db="EMBL/GenBank/DDBJ databases">
        <authorList>
            <person name="Rodrigo-Torres L."/>
            <person name="Arahal R. D."/>
            <person name="Lucena T."/>
        </authorList>
    </citation>
    <scope>NUCLEOTIDE SEQUENCE [LARGE SCALE GENOMIC DNA]</scope>
    <source>
        <strain evidence="5 7">CECT 9267</strain>
    </source>
</reference>
<evidence type="ECO:0000313" key="5">
    <source>
        <dbReference type="EMBL" id="SPE21235.1"/>
    </source>
</evidence>
<dbReference type="GeneID" id="57133400"/>
<dbReference type="InterPro" id="IPR011991">
    <property type="entry name" value="ArsR-like_HTH"/>
</dbReference>
<dbReference type="AlphaFoldDB" id="A0A094Y280"/>
<dbReference type="InterPro" id="IPR036390">
    <property type="entry name" value="WH_DNA-bd_sf"/>
</dbReference>
<evidence type="ECO:0000313" key="7">
    <source>
        <dbReference type="Proteomes" id="UP000239650"/>
    </source>
</evidence>
<dbReference type="EMBL" id="CP122959">
    <property type="protein sequence ID" value="WGI19726.1"/>
    <property type="molecule type" value="Genomic_DNA"/>
</dbReference>
<dbReference type="Proteomes" id="UP001179858">
    <property type="component" value="Chromosome"/>
</dbReference>
<dbReference type="PANTHER" id="PTHR33204">
    <property type="entry name" value="TRANSCRIPTIONAL REGULATOR, MARR FAMILY"/>
    <property type="match status" value="1"/>
</dbReference>
<organism evidence="5 7">
    <name type="scientific">Latilactobacillus sakei</name>
    <name type="common">Lactobacillus sakei</name>
    <dbReference type="NCBI Taxonomy" id="1599"/>
    <lineage>
        <taxon>Bacteria</taxon>
        <taxon>Bacillati</taxon>
        <taxon>Bacillota</taxon>
        <taxon>Bacilli</taxon>
        <taxon>Lactobacillales</taxon>
        <taxon>Lactobacillaceae</taxon>
        <taxon>Latilactobacillus</taxon>
    </lineage>
</organism>
<dbReference type="CDD" id="cd00090">
    <property type="entry name" value="HTH_ARSR"/>
    <property type="match status" value="1"/>
</dbReference>
<evidence type="ECO:0000259" key="4">
    <source>
        <dbReference type="PROSITE" id="PS51118"/>
    </source>
</evidence>